<organism evidence="3 4">
    <name type="scientific">Lophiotrema nucula</name>
    <dbReference type="NCBI Taxonomy" id="690887"/>
    <lineage>
        <taxon>Eukaryota</taxon>
        <taxon>Fungi</taxon>
        <taxon>Dikarya</taxon>
        <taxon>Ascomycota</taxon>
        <taxon>Pezizomycotina</taxon>
        <taxon>Dothideomycetes</taxon>
        <taxon>Pleosporomycetidae</taxon>
        <taxon>Pleosporales</taxon>
        <taxon>Lophiotremataceae</taxon>
        <taxon>Lophiotrema</taxon>
    </lineage>
</organism>
<evidence type="ECO:0000256" key="2">
    <source>
        <dbReference type="SAM" id="MobiDB-lite"/>
    </source>
</evidence>
<protein>
    <submittedName>
        <fullName evidence="3">Uncharacterized protein</fullName>
    </submittedName>
</protein>
<sequence length="342" mass="38968">MSLKQEWVDLGPEDVKQEATKHEDLMQEDLVHDETMEDDIKQDDPVGNTGTPAYLGLHPNCSPCFYPGLVAGIALLTEENEKLGQKLSDAAYKHHLRNLEERMAQLEDRVEDTIDTLGDKVDEVHDTAMALMSSKKRMEKQGEDFSMKMQDIINKVRARRDQIKQELDGDVDVNVNKNNLRNLVARTSELEHKVRKSHDQTKQELDNAFRMLELKNRVRTSRDKVKHELDDTIRTFQDKTKHEVDDKIGMSEPKETVRTYQGKVKHEVDDKFGLKKGEKSPRVKPLSTRVQDMIDDIRSTEPGMAMQIELDWKAFQGRSAGNNFRGLEPASATDADADGGAN</sequence>
<feature type="coiled-coil region" evidence="1">
    <location>
        <begin position="89"/>
        <end position="116"/>
    </location>
</feature>
<dbReference type="Proteomes" id="UP000799770">
    <property type="component" value="Unassembled WGS sequence"/>
</dbReference>
<gene>
    <name evidence="3" type="ORF">BDV96DRAFT_681169</name>
</gene>
<keyword evidence="4" id="KW-1185">Reference proteome</keyword>
<reference evidence="3" key="1">
    <citation type="journal article" date="2020" name="Stud. Mycol.">
        <title>101 Dothideomycetes genomes: a test case for predicting lifestyles and emergence of pathogens.</title>
        <authorList>
            <person name="Haridas S."/>
            <person name="Albert R."/>
            <person name="Binder M."/>
            <person name="Bloem J."/>
            <person name="Labutti K."/>
            <person name="Salamov A."/>
            <person name="Andreopoulos B."/>
            <person name="Baker S."/>
            <person name="Barry K."/>
            <person name="Bills G."/>
            <person name="Bluhm B."/>
            <person name="Cannon C."/>
            <person name="Castanera R."/>
            <person name="Culley D."/>
            <person name="Daum C."/>
            <person name="Ezra D."/>
            <person name="Gonzalez J."/>
            <person name="Henrissat B."/>
            <person name="Kuo A."/>
            <person name="Liang C."/>
            <person name="Lipzen A."/>
            <person name="Lutzoni F."/>
            <person name="Magnuson J."/>
            <person name="Mondo S."/>
            <person name="Nolan M."/>
            <person name="Ohm R."/>
            <person name="Pangilinan J."/>
            <person name="Park H.-J."/>
            <person name="Ramirez L."/>
            <person name="Alfaro M."/>
            <person name="Sun H."/>
            <person name="Tritt A."/>
            <person name="Yoshinaga Y."/>
            <person name="Zwiers L.-H."/>
            <person name="Turgeon B."/>
            <person name="Goodwin S."/>
            <person name="Spatafora J."/>
            <person name="Crous P."/>
            <person name="Grigoriev I."/>
        </authorList>
    </citation>
    <scope>NUCLEOTIDE SEQUENCE</scope>
    <source>
        <strain evidence="3">CBS 627.86</strain>
    </source>
</reference>
<evidence type="ECO:0000313" key="4">
    <source>
        <dbReference type="Proteomes" id="UP000799770"/>
    </source>
</evidence>
<proteinExistence type="predicted"/>
<name>A0A6A5ZTR9_9PLEO</name>
<feature type="region of interest" description="Disordered" evidence="2">
    <location>
        <begin position="319"/>
        <end position="342"/>
    </location>
</feature>
<dbReference type="EMBL" id="ML977310">
    <property type="protein sequence ID" value="KAF2122475.1"/>
    <property type="molecule type" value="Genomic_DNA"/>
</dbReference>
<evidence type="ECO:0000313" key="3">
    <source>
        <dbReference type="EMBL" id="KAF2122475.1"/>
    </source>
</evidence>
<keyword evidence="1" id="KW-0175">Coiled coil</keyword>
<evidence type="ECO:0000256" key="1">
    <source>
        <dbReference type="SAM" id="Coils"/>
    </source>
</evidence>
<accession>A0A6A5ZTR9</accession>
<feature type="region of interest" description="Disordered" evidence="2">
    <location>
        <begin position="1"/>
        <end position="47"/>
    </location>
</feature>
<feature type="compositionally biased region" description="Basic and acidic residues" evidence="2">
    <location>
        <begin position="13"/>
        <end position="44"/>
    </location>
</feature>
<dbReference type="AlphaFoldDB" id="A0A6A5ZTR9"/>